<dbReference type="AlphaFoldDB" id="A0AAX3NBM1"/>
<name>A0AAX3NBM1_9PROT</name>
<accession>A0AAX3NBM1</accession>
<dbReference type="EMBL" id="CP110500">
    <property type="protein sequence ID" value="WDI79272.1"/>
    <property type="molecule type" value="Genomic_DNA"/>
</dbReference>
<dbReference type="Gene3D" id="3.30.1320.10">
    <property type="match status" value="1"/>
</dbReference>
<organism evidence="1 2">
    <name type="scientific">Candidatus Vidania fulgoroideorum</name>
    <dbReference type="NCBI Taxonomy" id="881286"/>
    <lineage>
        <taxon>Bacteria</taxon>
        <taxon>Pseudomonadati</taxon>
        <taxon>Pseudomonadota</taxon>
        <taxon>Betaproteobacteria</taxon>
        <taxon>Candidatus Vidania</taxon>
    </lineage>
</organism>
<protein>
    <recommendedName>
        <fullName evidence="3">30S ribosomal protein S16</fullName>
    </recommendedName>
</protein>
<dbReference type="Proteomes" id="UP001222373">
    <property type="component" value="Chromosome"/>
</dbReference>
<reference evidence="1" key="1">
    <citation type="submission" date="2022-11" db="EMBL/GenBank/DDBJ databases">
        <title>Genomic comparisons reveal selection pressure and functional variation between nutritional endosymbionts of cave-adapted and epigean Hawaiian planthoppers.</title>
        <authorList>
            <person name="Gossett J.M."/>
            <person name="Porter M.L."/>
            <person name="Vasquez Y."/>
            <person name="Bennett G.M."/>
            <person name="Chong R.A."/>
        </authorList>
    </citation>
    <scope>NUCLEOTIDE SEQUENCE</scope>
    <source>
        <strain evidence="1">OPOL2</strain>
    </source>
</reference>
<dbReference type="InterPro" id="IPR023803">
    <property type="entry name" value="Ribosomal_bS16_dom_sf"/>
</dbReference>
<evidence type="ECO:0000313" key="1">
    <source>
        <dbReference type="EMBL" id="WDI79272.1"/>
    </source>
</evidence>
<dbReference type="SUPFAM" id="SSF54565">
    <property type="entry name" value="Ribosomal protein S16"/>
    <property type="match status" value="1"/>
</dbReference>
<evidence type="ECO:0008006" key="3">
    <source>
        <dbReference type="Google" id="ProtNLM"/>
    </source>
</evidence>
<evidence type="ECO:0000313" key="2">
    <source>
        <dbReference type="Proteomes" id="UP001222373"/>
    </source>
</evidence>
<gene>
    <name evidence="1" type="ORF">ONB67_00135</name>
</gene>
<proteinExistence type="predicted"/>
<sequence>MYKIVLKRIGRKKVNCFKIIARNSNKKNKKKILYLGYYNNSNFDIDKKKVIEIIKNGGKTSNIVKKILKQYDKERK</sequence>